<keyword evidence="6" id="KW-0029">Amino-acid transport</keyword>
<evidence type="ECO:0000256" key="7">
    <source>
        <dbReference type="SAM" id="SignalP"/>
    </source>
</evidence>
<comment type="similarity">
    <text evidence="2">Belongs to the bacterial solute-binding protein 3 family.</text>
</comment>
<evidence type="ECO:0000256" key="2">
    <source>
        <dbReference type="ARBA" id="ARBA00010333"/>
    </source>
</evidence>
<protein>
    <submittedName>
        <fullName evidence="9">Glutamate Aspartate periplasmic binding protein GltI</fullName>
    </submittedName>
</protein>
<reference evidence="9 10" key="1">
    <citation type="submission" date="2018-06" db="EMBL/GenBank/DDBJ databases">
        <authorList>
            <consortium name="Pathogen Informatics"/>
            <person name="Doyle S."/>
        </authorList>
    </citation>
    <scope>NUCLEOTIDE SEQUENCE [LARGE SCALE GENOMIC DNA]</scope>
    <source>
        <strain evidence="9 10">NCTC11470</strain>
    </source>
</reference>
<dbReference type="FunFam" id="3.40.190.10:FF:000052">
    <property type="entry name" value="Amino acid ABC transporter substrate-binding protein"/>
    <property type="match status" value="1"/>
</dbReference>
<dbReference type="InterPro" id="IPR051455">
    <property type="entry name" value="Bact_solute-bind_prot3"/>
</dbReference>
<evidence type="ECO:0000256" key="1">
    <source>
        <dbReference type="ARBA" id="ARBA00004418"/>
    </source>
</evidence>
<dbReference type="InterPro" id="IPR001638">
    <property type="entry name" value="Solute-binding_3/MltF_N"/>
</dbReference>
<dbReference type="CDD" id="cd13688">
    <property type="entry name" value="PBP2_GltI_DEBP"/>
    <property type="match status" value="1"/>
</dbReference>
<comment type="subcellular location">
    <subcellularLocation>
        <location evidence="1">Periplasm</location>
    </subcellularLocation>
</comment>
<proteinExistence type="inferred from homology"/>
<keyword evidence="5" id="KW-0574">Periplasm</keyword>
<sequence>MHMRKLALALLLAGITSGVAQAEEAAAKPEQAAAKADASVDTLKKIKDNGVIVVGHRESSVPFSYYDNQQKVVGYSQDYSNLIVDAIKKKLNAPDLQVKLIPITSQNRIPLLQNGTFDFECGSTTNNLERQQQAAFSNTIFVVGTRLLTKKGSEVKDFKDLAGKAVVVTSGTTSEVLLNKLNEKDKMNMRIISAKDHGDSFRTLESGRAVAFMMDDALLAGERAKAKKPDQWDIVGTPQSQEAYGCMLRKNDPAFKNLVDETIATAQTGGVAEKSFDRWFKNPIPPKNLNLNFSLSDEMKALFKAPNDKALN</sequence>
<dbReference type="GO" id="GO:0005576">
    <property type="term" value="C:extracellular region"/>
    <property type="evidence" value="ECO:0007669"/>
    <property type="project" value="TreeGrafter"/>
</dbReference>
<dbReference type="NCBIfam" id="NF008063">
    <property type="entry name" value="PRK10797.1"/>
    <property type="match status" value="1"/>
</dbReference>
<dbReference type="PANTHER" id="PTHR30085:SF2">
    <property type="entry name" value="GLUTAMATE_ASPARTATE IMPORT SOLUTE-BINDING PROTEIN"/>
    <property type="match status" value="1"/>
</dbReference>
<evidence type="ECO:0000256" key="3">
    <source>
        <dbReference type="ARBA" id="ARBA00022448"/>
    </source>
</evidence>
<dbReference type="Pfam" id="PF00497">
    <property type="entry name" value="SBP_bac_3"/>
    <property type="match status" value="1"/>
</dbReference>
<evidence type="ECO:0000256" key="6">
    <source>
        <dbReference type="ARBA" id="ARBA00022970"/>
    </source>
</evidence>
<organism evidence="9 10">
    <name type="scientific">Yersinia frederiksenii</name>
    <dbReference type="NCBI Taxonomy" id="29484"/>
    <lineage>
        <taxon>Bacteria</taxon>
        <taxon>Pseudomonadati</taxon>
        <taxon>Pseudomonadota</taxon>
        <taxon>Gammaproteobacteria</taxon>
        <taxon>Enterobacterales</taxon>
        <taxon>Yersiniaceae</taxon>
        <taxon>Yersinia</taxon>
    </lineage>
</organism>
<evidence type="ECO:0000259" key="8">
    <source>
        <dbReference type="SMART" id="SM00062"/>
    </source>
</evidence>
<dbReference type="RefSeq" id="WP_004712566.1">
    <property type="nucleotide sequence ID" value="NZ_CABHXP010000191.1"/>
</dbReference>
<gene>
    <name evidence="9" type="primary">gltI</name>
    <name evidence="9" type="ORF">NCTC11470_04056</name>
</gene>
<feature type="chain" id="PRO_5017037642" evidence="7">
    <location>
        <begin position="23"/>
        <end position="312"/>
    </location>
</feature>
<name>A0A380Q0X2_YERFR</name>
<feature type="signal peptide" evidence="7">
    <location>
        <begin position="1"/>
        <end position="22"/>
    </location>
</feature>
<dbReference type="Gene3D" id="3.40.190.10">
    <property type="entry name" value="Periplasmic binding protein-like II"/>
    <property type="match status" value="2"/>
</dbReference>
<keyword evidence="3" id="KW-0813">Transport</keyword>
<dbReference type="GO" id="GO:0030288">
    <property type="term" value="C:outer membrane-bounded periplasmic space"/>
    <property type="evidence" value="ECO:0007669"/>
    <property type="project" value="TreeGrafter"/>
</dbReference>
<evidence type="ECO:0000256" key="5">
    <source>
        <dbReference type="ARBA" id="ARBA00022764"/>
    </source>
</evidence>
<dbReference type="GeneID" id="57903962"/>
<feature type="domain" description="Solute-binding protein family 3/N-terminal" evidence="8">
    <location>
        <begin position="51"/>
        <end position="283"/>
    </location>
</feature>
<dbReference type="Proteomes" id="UP000254835">
    <property type="component" value="Unassembled WGS sequence"/>
</dbReference>
<dbReference type="SMART" id="SM00062">
    <property type="entry name" value="PBPb"/>
    <property type="match status" value="1"/>
</dbReference>
<dbReference type="EMBL" id="UHJA01000001">
    <property type="protein sequence ID" value="SUP78917.1"/>
    <property type="molecule type" value="Genomic_DNA"/>
</dbReference>
<evidence type="ECO:0000313" key="10">
    <source>
        <dbReference type="Proteomes" id="UP000254835"/>
    </source>
</evidence>
<dbReference type="OrthoDB" id="7240770at2"/>
<dbReference type="PANTHER" id="PTHR30085">
    <property type="entry name" value="AMINO ACID ABC TRANSPORTER PERMEASE"/>
    <property type="match status" value="1"/>
</dbReference>
<evidence type="ECO:0000256" key="4">
    <source>
        <dbReference type="ARBA" id="ARBA00022729"/>
    </source>
</evidence>
<dbReference type="GO" id="GO:0006865">
    <property type="term" value="P:amino acid transport"/>
    <property type="evidence" value="ECO:0007669"/>
    <property type="project" value="UniProtKB-KW"/>
</dbReference>
<evidence type="ECO:0000313" key="9">
    <source>
        <dbReference type="EMBL" id="SUP78917.1"/>
    </source>
</evidence>
<dbReference type="AlphaFoldDB" id="A0A380Q0X2"/>
<dbReference type="SUPFAM" id="SSF53850">
    <property type="entry name" value="Periplasmic binding protein-like II"/>
    <property type="match status" value="1"/>
</dbReference>
<accession>A0A380Q0X2</accession>
<keyword evidence="4 7" id="KW-0732">Signal</keyword>